<proteinExistence type="predicted"/>
<sequence>MTDPNDILNQIRARGDLQDTGSDEQSSSYALKPGFRALLEAKSASRPKRTLSADEQKKLAALEDIKHKLEQRQHVQNRRLQNWLTVDEYAAIDELWDEQRDLREELKDKPDAIVEYEERLRRAIFYDNRANHYRKQGKSRSAEEMRSKSVSALEDMLERYAEMIQKDLSLHSWFDRQLDWAHGGDATADLASVPRVITSSSSDAMHNKMTKREVKLSVVERAIYNLLYE</sequence>
<reference evidence="2 3" key="1">
    <citation type="submission" date="2019-06" db="EMBL/GenBank/DDBJ databases">
        <title>Enrichment of Autotrophic Halophilic Microorganisms from Red Sea Brine Pool Using Microbial Electrosynthesis System.</title>
        <authorList>
            <person name="Alqahtani M.F."/>
            <person name="Bajracharya S."/>
            <person name="Katuri K.P."/>
            <person name="Ali M."/>
            <person name="Saikaly P.E."/>
        </authorList>
    </citation>
    <scope>NUCLEOTIDE SEQUENCE [LARGE SCALE GENOMIC DNA]</scope>
    <source>
        <strain evidence="2">MES6</strain>
    </source>
</reference>
<dbReference type="Proteomes" id="UP000483078">
    <property type="component" value="Unassembled WGS sequence"/>
</dbReference>
<evidence type="ECO:0000256" key="1">
    <source>
        <dbReference type="SAM" id="MobiDB-lite"/>
    </source>
</evidence>
<name>A0A7C9HB82_9RHOB</name>
<feature type="compositionally biased region" description="Polar residues" evidence="1">
    <location>
        <begin position="19"/>
        <end position="29"/>
    </location>
</feature>
<evidence type="ECO:0000313" key="2">
    <source>
        <dbReference type="EMBL" id="MTJ04770.1"/>
    </source>
</evidence>
<accession>A0A7C9HB82</accession>
<comment type="caution">
    <text evidence="2">The sequence shown here is derived from an EMBL/GenBank/DDBJ whole genome shotgun (WGS) entry which is preliminary data.</text>
</comment>
<dbReference type="EMBL" id="VENJ01000010">
    <property type="protein sequence ID" value="MTJ04770.1"/>
    <property type="molecule type" value="Genomic_DNA"/>
</dbReference>
<evidence type="ECO:0000313" key="3">
    <source>
        <dbReference type="Proteomes" id="UP000483078"/>
    </source>
</evidence>
<feature type="region of interest" description="Disordered" evidence="1">
    <location>
        <begin position="1"/>
        <end position="29"/>
    </location>
</feature>
<dbReference type="RefSeq" id="WP_273249480.1">
    <property type="nucleotide sequence ID" value="NZ_VENJ01000010.1"/>
</dbReference>
<organism evidence="2 3">
    <name type="scientific">Sediminimonas qiaohouensis</name>
    <dbReference type="NCBI Taxonomy" id="552061"/>
    <lineage>
        <taxon>Bacteria</taxon>
        <taxon>Pseudomonadati</taxon>
        <taxon>Pseudomonadota</taxon>
        <taxon>Alphaproteobacteria</taxon>
        <taxon>Rhodobacterales</taxon>
        <taxon>Roseobacteraceae</taxon>
        <taxon>Sediminimonas</taxon>
    </lineage>
</organism>
<gene>
    <name evidence="2" type="ORF">FH759_08785</name>
</gene>
<protein>
    <submittedName>
        <fullName evidence="2">Uncharacterized protein</fullName>
    </submittedName>
</protein>
<dbReference type="AlphaFoldDB" id="A0A7C9HB82"/>